<dbReference type="Proteomes" id="UP000076842">
    <property type="component" value="Unassembled WGS sequence"/>
</dbReference>
<proteinExistence type="predicted"/>
<protein>
    <submittedName>
        <fullName evidence="2">Uncharacterized protein</fullName>
    </submittedName>
</protein>
<reference evidence="2 3" key="1">
    <citation type="journal article" date="2016" name="Mol. Biol. Evol.">
        <title>Comparative Genomics of Early-Diverging Mushroom-Forming Fungi Provides Insights into the Origins of Lignocellulose Decay Capabilities.</title>
        <authorList>
            <person name="Nagy L.G."/>
            <person name="Riley R."/>
            <person name="Tritt A."/>
            <person name="Adam C."/>
            <person name="Daum C."/>
            <person name="Floudas D."/>
            <person name="Sun H."/>
            <person name="Yadav J.S."/>
            <person name="Pangilinan J."/>
            <person name="Larsson K.H."/>
            <person name="Matsuura K."/>
            <person name="Barry K."/>
            <person name="Labutti K."/>
            <person name="Kuo R."/>
            <person name="Ohm R.A."/>
            <person name="Bhattacharya S.S."/>
            <person name="Shirouzu T."/>
            <person name="Yoshinaga Y."/>
            <person name="Martin F.M."/>
            <person name="Grigoriev I.V."/>
            <person name="Hibbett D.S."/>
        </authorList>
    </citation>
    <scope>NUCLEOTIDE SEQUENCE [LARGE SCALE GENOMIC DNA]</scope>
    <source>
        <strain evidence="2 3">HHB12733</strain>
    </source>
</reference>
<sequence length="105" mass="11513">LSFLTAAWHSPPYNLALFLFGLYAVDQTNVNEPLRLFAGMLALSLVWDLVWMIRHSQGILIRLISILILILKVPTLSTTVASLRQRGDYLASRLGTGDLGGSTSA</sequence>
<dbReference type="EMBL" id="KV424067">
    <property type="protein sequence ID" value="KZT52403.1"/>
    <property type="molecule type" value="Genomic_DNA"/>
</dbReference>
<evidence type="ECO:0000313" key="2">
    <source>
        <dbReference type="EMBL" id="KZT52403.1"/>
    </source>
</evidence>
<evidence type="ECO:0000256" key="1">
    <source>
        <dbReference type="SAM" id="Phobius"/>
    </source>
</evidence>
<feature type="transmembrane region" description="Helical" evidence="1">
    <location>
        <begin position="6"/>
        <end position="24"/>
    </location>
</feature>
<dbReference type="OrthoDB" id="2500246at2759"/>
<name>A0A165DAK3_9BASI</name>
<feature type="non-terminal residue" evidence="2">
    <location>
        <position position="1"/>
    </location>
</feature>
<keyword evidence="1" id="KW-0472">Membrane</keyword>
<dbReference type="InParanoid" id="A0A165DAK3"/>
<accession>A0A165DAK3</accession>
<gene>
    <name evidence="2" type="ORF">CALCODRAFT_415213</name>
</gene>
<feature type="transmembrane region" description="Helical" evidence="1">
    <location>
        <begin position="59"/>
        <end position="83"/>
    </location>
</feature>
<feature type="non-terminal residue" evidence="2">
    <location>
        <position position="105"/>
    </location>
</feature>
<keyword evidence="3" id="KW-1185">Reference proteome</keyword>
<organism evidence="2 3">
    <name type="scientific">Calocera cornea HHB12733</name>
    <dbReference type="NCBI Taxonomy" id="1353952"/>
    <lineage>
        <taxon>Eukaryota</taxon>
        <taxon>Fungi</taxon>
        <taxon>Dikarya</taxon>
        <taxon>Basidiomycota</taxon>
        <taxon>Agaricomycotina</taxon>
        <taxon>Dacrymycetes</taxon>
        <taxon>Dacrymycetales</taxon>
        <taxon>Dacrymycetaceae</taxon>
        <taxon>Calocera</taxon>
    </lineage>
</organism>
<keyword evidence="1" id="KW-0812">Transmembrane</keyword>
<keyword evidence="1" id="KW-1133">Transmembrane helix</keyword>
<evidence type="ECO:0000313" key="3">
    <source>
        <dbReference type="Proteomes" id="UP000076842"/>
    </source>
</evidence>
<feature type="transmembrane region" description="Helical" evidence="1">
    <location>
        <begin position="36"/>
        <end position="53"/>
    </location>
</feature>
<dbReference type="AlphaFoldDB" id="A0A165DAK3"/>